<reference evidence="8 9" key="1">
    <citation type="journal article" date="2004" name="Nature">
        <title>Genome sequence of the ultrasmall unicellular red alga Cyanidioschyzon merolae 10D.</title>
        <authorList>
            <person name="Matsuzaki M."/>
            <person name="Misumi O."/>
            <person name="Shin-i T."/>
            <person name="Maruyama S."/>
            <person name="Takahara M."/>
            <person name="Miyagishima S."/>
            <person name="Mori T."/>
            <person name="Nishida K."/>
            <person name="Yagisawa F."/>
            <person name="Nishida K."/>
            <person name="Yoshida Y."/>
            <person name="Nishimura Y."/>
            <person name="Nakao S."/>
            <person name="Kobayashi T."/>
            <person name="Momoyama Y."/>
            <person name="Higashiyama T."/>
            <person name="Minoda A."/>
            <person name="Sano M."/>
            <person name="Nomoto H."/>
            <person name="Oishi K."/>
            <person name="Hayashi H."/>
            <person name="Ohta F."/>
            <person name="Nishizaka S."/>
            <person name="Haga S."/>
            <person name="Miura S."/>
            <person name="Morishita T."/>
            <person name="Kabeya Y."/>
            <person name="Terasawa K."/>
            <person name="Suzuki Y."/>
            <person name="Ishii Y."/>
            <person name="Asakawa S."/>
            <person name="Takano H."/>
            <person name="Ohta N."/>
            <person name="Kuroiwa H."/>
            <person name="Tanaka K."/>
            <person name="Shimizu N."/>
            <person name="Sugano S."/>
            <person name="Sato N."/>
            <person name="Nozaki H."/>
            <person name="Ogasawara N."/>
            <person name="Kohara Y."/>
            <person name="Kuroiwa T."/>
        </authorList>
    </citation>
    <scope>NUCLEOTIDE SEQUENCE [LARGE SCALE GENOMIC DNA]</scope>
    <source>
        <strain evidence="8 9">10D</strain>
    </source>
</reference>
<dbReference type="PROSITE" id="PS01326">
    <property type="entry name" value="DAP_EPIMERASE"/>
    <property type="match status" value="1"/>
</dbReference>
<dbReference type="HAMAP" id="MF_00197">
    <property type="entry name" value="DAP_epimerase"/>
    <property type="match status" value="1"/>
</dbReference>
<dbReference type="PANTHER" id="PTHR31689">
    <property type="entry name" value="DIAMINOPIMELATE EPIMERASE, CHLOROPLASTIC"/>
    <property type="match status" value="1"/>
</dbReference>
<evidence type="ECO:0000256" key="6">
    <source>
        <dbReference type="ARBA" id="ARBA00023235"/>
    </source>
</evidence>
<protein>
    <recommendedName>
        <fullName evidence="3">diaminopimelate epimerase</fullName>
        <ecNumber evidence="3">5.1.1.7</ecNumber>
    </recommendedName>
</protein>
<name>M1VKP9_CYAM1</name>
<proteinExistence type="inferred from homology"/>
<dbReference type="Gramene" id="CMQ230CT">
    <property type="protein sequence ID" value="CMQ230CT"/>
    <property type="gene ID" value="CMQ230C"/>
</dbReference>
<keyword evidence="4" id="KW-0028">Amino-acid biosynthesis</keyword>
<dbReference type="AlphaFoldDB" id="M1VKP9"/>
<dbReference type="Proteomes" id="UP000007014">
    <property type="component" value="Chromosome 17"/>
</dbReference>
<dbReference type="Gene3D" id="3.10.310.10">
    <property type="entry name" value="Diaminopimelate Epimerase, Chain A, domain 1"/>
    <property type="match status" value="2"/>
</dbReference>
<keyword evidence="5" id="KW-0457">Lysine biosynthesis</keyword>
<dbReference type="eggNOG" id="ENOG502QQKJ">
    <property type="taxonomic scope" value="Eukaryota"/>
</dbReference>
<keyword evidence="9" id="KW-1185">Reference proteome</keyword>
<dbReference type="GeneID" id="16996270"/>
<dbReference type="OMA" id="GIRCFAR"/>
<dbReference type="GO" id="GO:0009089">
    <property type="term" value="P:lysine biosynthetic process via diaminopimelate"/>
    <property type="evidence" value="ECO:0007669"/>
    <property type="project" value="UniProtKB-UniPathway"/>
</dbReference>
<dbReference type="PANTHER" id="PTHR31689:SF0">
    <property type="entry name" value="DIAMINOPIMELATE EPIMERASE"/>
    <property type="match status" value="1"/>
</dbReference>
<dbReference type="InterPro" id="IPR001653">
    <property type="entry name" value="DAP_epimerase_DapF"/>
</dbReference>
<keyword evidence="6" id="KW-0413">Isomerase</keyword>
<dbReference type="Pfam" id="PF01678">
    <property type="entry name" value="DAP_epimerase"/>
    <property type="match status" value="2"/>
</dbReference>
<dbReference type="GO" id="GO:0005829">
    <property type="term" value="C:cytosol"/>
    <property type="evidence" value="ECO:0007669"/>
    <property type="project" value="TreeGrafter"/>
</dbReference>
<evidence type="ECO:0000256" key="7">
    <source>
        <dbReference type="ARBA" id="ARBA00051712"/>
    </source>
</evidence>
<dbReference type="EC" id="5.1.1.7" evidence="3"/>
<evidence type="ECO:0000256" key="2">
    <source>
        <dbReference type="ARBA" id="ARBA00010219"/>
    </source>
</evidence>
<sequence>MFCSSCLTNTSKYRLSERHSCTGRSTWWRQIRVPVELGSQQPGTRAARCAVSSTTRRFAMQVTGVRDARDGKPTSPKAFPWLQFVKYEGLGNDFILVDQRKCAWPEVDTAQAVRLCDRHRGIGADGVILLLPAISSGADFRVRIVNADGSEPEMCGNGIRCVAKYAVDVCNDSAAGPNEASTFGDGALSIETGAGYIRPRVLSDGRVCVDMGPPILDPQCVPTTLPGSRRIADVKAAVEVPLDGSTAEDIAAARLPLPPPECCGASEFVWRCTAVSMGNPHCVIFVDQKTFAWVDANLERIGPMFETHHCFPRRTNTEFIEVCGPRDLRMSVWERGAGRTMACGTGACAAVVAATISGRIPSQGAGASGDPVSADACVVHLPGGDLEIYWSPENRHVYMTGPANFVYRGECLLESSSL</sequence>
<dbReference type="OrthoDB" id="4768at2759"/>
<evidence type="ECO:0000256" key="1">
    <source>
        <dbReference type="ARBA" id="ARBA00005196"/>
    </source>
</evidence>
<comment type="pathway">
    <text evidence="1">Amino-acid biosynthesis; L-lysine biosynthesis via DAP pathway; DL-2,6-diaminopimelate from LL-2,6-diaminopimelate: step 1/1.</text>
</comment>
<accession>M1VKP9</accession>
<dbReference type="KEGG" id="cme:CYME_CMQ230C"/>
<evidence type="ECO:0000256" key="3">
    <source>
        <dbReference type="ARBA" id="ARBA00013080"/>
    </source>
</evidence>
<evidence type="ECO:0000313" key="9">
    <source>
        <dbReference type="Proteomes" id="UP000007014"/>
    </source>
</evidence>
<comment type="catalytic activity">
    <reaction evidence="7">
        <text>(2S,6S)-2,6-diaminopimelate = meso-2,6-diaminopimelate</text>
        <dbReference type="Rhea" id="RHEA:15393"/>
        <dbReference type="ChEBI" id="CHEBI:57609"/>
        <dbReference type="ChEBI" id="CHEBI:57791"/>
        <dbReference type="EC" id="5.1.1.7"/>
    </reaction>
</comment>
<dbReference type="NCBIfam" id="TIGR00652">
    <property type="entry name" value="DapF"/>
    <property type="match status" value="1"/>
</dbReference>
<dbReference type="STRING" id="280699.M1VKP9"/>
<evidence type="ECO:0000313" key="8">
    <source>
        <dbReference type="EMBL" id="BAM82118.1"/>
    </source>
</evidence>
<dbReference type="HOGENOM" id="CLU_053306_2_1_1"/>
<dbReference type="GO" id="GO:0008837">
    <property type="term" value="F:diaminopimelate epimerase activity"/>
    <property type="evidence" value="ECO:0007669"/>
    <property type="project" value="UniProtKB-EC"/>
</dbReference>
<evidence type="ECO:0000256" key="4">
    <source>
        <dbReference type="ARBA" id="ARBA00022605"/>
    </source>
</evidence>
<dbReference type="InterPro" id="IPR018510">
    <property type="entry name" value="DAP_epimerase_AS"/>
</dbReference>
<evidence type="ECO:0000256" key="5">
    <source>
        <dbReference type="ARBA" id="ARBA00023154"/>
    </source>
</evidence>
<comment type="similarity">
    <text evidence="2">Belongs to the diaminopimelate epimerase family.</text>
</comment>
<reference evidence="8 9" key="2">
    <citation type="journal article" date="2007" name="BMC Biol.">
        <title>A 100%-complete sequence reveals unusually simple genomic features in the hot-spring red alga Cyanidioschyzon merolae.</title>
        <authorList>
            <person name="Nozaki H."/>
            <person name="Takano H."/>
            <person name="Misumi O."/>
            <person name="Terasawa K."/>
            <person name="Matsuzaki M."/>
            <person name="Maruyama S."/>
            <person name="Nishida K."/>
            <person name="Yagisawa F."/>
            <person name="Yoshida Y."/>
            <person name="Fujiwara T."/>
            <person name="Takio S."/>
            <person name="Tamura K."/>
            <person name="Chung S.J."/>
            <person name="Nakamura S."/>
            <person name="Kuroiwa H."/>
            <person name="Tanaka K."/>
            <person name="Sato N."/>
            <person name="Kuroiwa T."/>
        </authorList>
    </citation>
    <scope>NUCLEOTIDE SEQUENCE [LARGE SCALE GENOMIC DNA]</scope>
    <source>
        <strain evidence="8 9">10D</strain>
    </source>
</reference>
<gene>
    <name evidence="8" type="ORF">CYME_CMQ230C</name>
</gene>
<dbReference type="UniPathway" id="UPA00034">
    <property type="reaction ID" value="UER00025"/>
</dbReference>
<dbReference type="EMBL" id="AP006499">
    <property type="protein sequence ID" value="BAM82118.1"/>
    <property type="molecule type" value="Genomic_DNA"/>
</dbReference>
<dbReference type="SUPFAM" id="SSF54506">
    <property type="entry name" value="Diaminopimelate epimerase-like"/>
    <property type="match status" value="1"/>
</dbReference>
<organism evidence="8 9">
    <name type="scientific">Cyanidioschyzon merolae (strain NIES-3377 / 10D)</name>
    <name type="common">Unicellular red alga</name>
    <dbReference type="NCBI Taxonomy" id="280699"/>
    <lineage>
        <taxon>Eukaryota</taxon>
        <taxon>Rhodophyta</taxon>
        <taxon>Bangiophyceae</taxon>
        <taxon>Cyanidiales</taxon>
        <taxon>Cyanidiaceae</taxon>
        <taxon>Cyanidioschyzon</taxon>
    </lineage>
</organism>
<dbReference type="RefSeq" id="XP_005538154.1">
    <property type="nucleotide sequence ID" value="XM_005538097.1"/>
</dbReference>